<proteinExistence type="predicted"/>
<protein>
    <recommendedName>
        <fullName evidence="3">F-box domain-containing protein</fullName>
    </recommendedName>
</protein>
<dbReference type="EMBL" id="LUFC02000142">
    <property type="protein sequence ID" value="KAF4501241.1"/>
    <property type="molecule type" value="Genomic_DNA"/>
</dbReference>
<gene>
    <name evidence="1" type="ORF">FAGAP_2538</name>
</gene>
<evidence type="ECO:0000313" key="1">
    <source>
        <dbReference type="EMBL" id="KAF4501241.1"/>
    </source>
</evidence>
<sequence length="435" mass="49144">MIKPALDHIPPEILADMCWHLCSHCTNDHLSHCPSPGSLATPDPGKLWEKPYAEITTGLLSLARTCQVLNNAATPYIYHNIDARRWPEEKITEFLRDRRQLHKRSAIRRLTYELDPFPLYTLLCRMPGLQLLSLVDRGSVGQTLASKTQRKLHDVRYLHLESTHPTYICDLSTLENLLEMAPNIKTIAIKSGVLEWKEKLHDSPKVPLANLTCLKLFNVSVNPKTLEGILEKCGPLESFIYICQREGSASPGTLPFTLSRSHWTSLRYLECCWDSIDRTPMISSLLRPLKTFERLETLVLGGDSLSIGVFAEGTFRVKELDPTSLIELLPASIVDVRIDSKHLHKGMYQPMVVLCQAKQAGSFPKLRSLLQSNFDVSQVPYTLGNLSELSERYGVSFKQEASSVFPPPVARPQYPGWRMICRRRSMVAALDQDSP</sequence>
<reference evidence="1" key="1">
    <citation type="submission" date="2020-01" db="EMBL/GenBank/DDBJ databases">
        <title>Identification and distribution of gene clusters putatively required for synthesis of sphingolipid metabolism inhibitors in phylogenetically diverse species of the filamentous fungus Fusarium.</title>
        <authorList>
            <person name="Kim H.-S."/>
            <person name="Busman M."/>
            <person name="Brown D.W."/>
            <person name="Divon H."/>
            <person name="Uhlig S."/>
            <person name="Proctor R.H."/>
        </authorList>
    </citation>
    <scope>NUCLEOTIDE SEQUENCE</scope>
    <source>
        <strain evidence="1">NRRL 31653</strain>
    </source>
</reference>
<dbReference type="AlphaFoldDB" id="A0A9P5BM48"/>
<dbReference type="OrthoDB" id="5069382at2759"/>
<name>A0A9P5BM48_9HYPO</name>
<evidence type="ECO:0000313" key="2">
    <source>
        <dbReference type="Proteomes" id="UP000737391"/>
    </source>
</evidence>
<dbReference type="InterPro" id="IPR032675">
    <property type="entry name" value="LRR_dom_sf"/>
</dbReference>
<evidence type="ECO:0008006" key="3">
    <source>
        <dbReference type="Google" id="ProtNLM"/>
    </source>
</evidence>
<keyword evidence="2" id="KW-1185">Reference proteome</keyword>
<organism evidence="1 2">
    <name type="scientific">Fusarium agapanthi</name>
    <dbReference type="NCBI Taxonomy" id="1803897"/>
    <lineage>
        <taxon>Eukaryota</taxon>
        <taxon>Fungi</taxon>
        <taxon>Dikarya</taxon>
        <taxon>Ascomycota</taxon>
        <taxon>Pezizomycotina</taxon>
        <taxon>Sordariomycetes</taxon>
        <taxon>Hypocreomycetidae</taxon>
        <taxon>Hypocreales</taxon>
        <taxon>Nectriaceae</taxon>
        <taxon>Fusarium</taxon>
        <taxon>Fusarium fujikuroi species complex</taxon>
    </lineage>
</organism>
<dbReference type="Gene3D" id="3.80.10.10">
    <property type="entry name" value="Ribonuclease Inhibitor"/>
    <property type="match status" value="1"/>
</dbReference>
<accession>A0A9P5BM48</accession>
<comment type="caution">
    <text evidence="1">The sequence shown here is derived from an EMBL/GenBank/DDBJ whole genome shotgun (WGS) entry which is preliminary data.</text>
</comment>
<dbReference type="Proteomes" id="UP000737391">
    <property type="component" value="Unassembled WGS sequence"/>
</dbReference>